<proteinExistence type="predicted"/>
<evidence type="ECO:0000313" key="2">
    <source>
        <dbReference type="Proteomes" id="UP000010795"/>
    </source>
</evidence>
<reference evidence="2" key="1">
    <citation type="submission" date="2012-01" db="EMBL/GenBank/DDBJ databases">
        <title>Complete sequence of plasmid of Thermobacillus composti KWC4.</title>
        <authorList>
            <person name="Lucas S."/>
            <person name="Han J."/>
            <person name="Lapidus A."/>
            <person name="Cheng J.-F."/>
            <person name="Goodwin L."/>
            <person name="Pitluck S."/>
            <person name="Peters L."/>
            <person name="Ovchinnikova G."/>
            <person name="Teshima H."/>
            <person name="Detter J.C."/>
            <person name="Han C."/>
            <person name="Tapia R."/>
            <person name="Land M."/>
            <person name="Hauser L."/>
            <person name="Kyrpides N."/>
            <person name="Ivanova N."/>
            <person name="Pagani I."/>
            <person name="Anderson I."/>
            <person name="Woyke T."/>
        </authorList>
    </citation>
    <scope>NUCLEOTIDE SEQUENCE [LARGE SCALE GENOMIC DNA]</scope>
    <source>
        <strain evidence="2">DSM 18247 / JCM 13945 / KWC4</strain>
        <plasmid evidence="2">Plasmid pTHECO01</plasmid>
    </source>
</reference>
<dbReference type="KEGG" id="tco:Theco_4068"/>
<gene>
    <name evidence="1" type="ordered locus">Theco_4068</name>
</gene>
<dbReference type="RefSeq" id="WP_015256780.1">
    <property type="nucleotide sequence ID" value="NC_019898.1"/>
</dbReference>
<geneLocation type="plasmid" evidence="1 2">
    <name>pTHECO01</name>
</geneLocation>
<organism evidence="1 2">
    <name type="scientific">Thermobacillus composti (strain DSM 18247 / JCM 13945 / KWC4)</name>
    <dbReference type="NCBI Taxonomy" id="717605"/>
    <lineage>
        <taxon>Bacteria</taxon>
        <taxon>Bacillati</taxon>
        <taxon>Bacillota</taxon>
        <taxon>Bacilli</taxon>
        <taxon>Bacillales</taxon>
        <taxon>Paenibacillaceae</taxon>
        <taxon>Thermobacillus</taxon>
    </lineage>
</organism>
<sequence>MKNMQIFREPSSQRIHPSLVQKMGEVVNQVVVHSKFRSDFYVHDIREMERCNGIFAWYVYDCGTHFIPLDDPDKVMEFQNEWLSCMKDLKDKKTSEESGRLYVCNIFTGEMKRVYRFEEGNLAERLKAAV</sequence>
<dbReference type="AlphaFoldDB" id="L0EII7"/>
<protein>
    <submittedName>
        <fullName evidence="1">Uncharacterized protein</fullName>
    </submittedName>
</protein>
<dbReference type="HOGENOM" id="CLU_1937137_0_0_9"/>
<dbReference type="Proteomes" id="UP000010795">
    <property type="component" value="Plasmid pTHECO01"/>
</dbReference>
<dbReference type="EMBL" id="CP003256">
    <property type="protein sequence ID" value="AGA60068.1"/>
    <property type="molecule type" value="Genomic_DNA"/>
</dbReference>
<evidence type="ECO:0000313" key="1">
    <source>
        <dbReference type="EMBL" id="AGA60068.1"/>
    </source>
</evidence>
<dbReference type="OrthoDB" id="2679600at2"/>
<keyword evidence="1" id="KW-0614">Plasmid</keyword>
<keyword evidence="2" id="KW-1185">Reference proteome</keyword>
<name>L0EII7_THECK</name>
<accession>L0EII7</accession>